<protein>
    <submittedName>
        <fullName evidence="7">GntR family transcriptional regulator</fullName>
    </submittedName>
</protein>
<keyword evidence="3" id="KW-0805">Transcription regulation</keyword>
<dbReference type="InterPro" id="IPR004839">
    <property type="entry name" value="Aminotransferase_I/II_large"/>
</dbReference>
<dbReference type="Pfam" id="PF00155">
    <property type="entry name" value="Aminotran_1_2"/>
    <property type="match status" value="1"/>
</dbReference>
<dbReference type="InterPro" id="IPR015421">
    <property type="entry name" value="PyrdxlP-dep_Trfase_major"/>
</dbReference>
<keyword evidence="5" id="KW-0804">Transcription</keyword>
<dbReference type="GO" id="GO:0030170">
    <property type="term" value="F:pyridoxal phosphate binding"/>
    <property type="evidence" value="ECO:0007669"/>
    <property type="project" value="InterPro"/>
</dbReference>
<evidence type="ECO:0000256" key="3">
    <source>
        <dbReference type="ARBA" id="ARBA00023015"/>
    </source>
</evidence>
<dbReference type="PANTHER" id="PTHR46577">
    <property type="entry name" value="HTH-TYPE TRANSCRIPTIONAL REGULATORY PROTEIN GABR"/>
    <property type="match status" value="1"/>
</dbReference>
<reference evidence="7 8" key="1">
    <citation type="submission" date="2018-06" db="EMBL/GenBank/DDBJ databases">
        <title>Three novel Pseudomonas species isolated from symptomatic oak.</title>
        <authorList>
            <person name="Bueno-Gonzalez V."/>
            <person name="Brady C."/>
        </authorList>
    </citation>
    <scope>NUCLEOTIDE SEQUENCE [LARGE SCALE GENOMIC DNA]</scope>
    <source>
        <strain evidence="7 8">P17C</strain>
    </source>
</reference>
<dbReference type="InterPro" id="IPR036390">
    <property type="entry name" value="WH_DNA-bd_sf"/>
</dbReference>
<sequence>MIDHFFHLDFDQRRGLQEQLRESLVSAILAGGFPADEPLPSCRKLSQQLSVSRNTVALVYESLLDSGYLISRPRSGYYLHPDYSAVDPEEAPPRLAPCLDIGRADGDGAGNAPSWCDRYKLAVGIRHGLLRPGNWRDYRYPFIYGQPIDSLFPLERWREVSRNSLRNDRDHGWLRDGFDQDDPALIEQLRTRVLPKRGIWARPDEILLTLGSQNALYLLAALLMNGDVRVGMENPGFRDALNVFELREAEVHLQEVDDQGMLVDPRLEGCDYLYVTPGHQVPTGVSMSAPRRQALLAQIRQHDQVLIEDDYDAELNFDSHPQPALKASDNSGRVIYMSSLSKAFAPGLRMGYLVADAELVGELRALRRLMYRHPPMNNQRMLAEFLAQGHYDAHLRRFREEHWRRRELLEQVMHSHLGDCRHLGSVGTGAFWLAAPEGVDTQRLAWAAAQRSVLIEPGAQFFFDARPARNFFRLGFHAIEAERIQPGIRELAQVLERQASG</sequence>
<dbReference type="AlphaFoldDB" id="A0A4Q9QZ18"/>
<dbReference type="Pfam" id="PF00392">
    <property type="entry name" value="GntR"/>
    <property type="match status" value="1"/>
</dbReference>
<dbReference type="RefSeq" id="WP_131185688.1">
    <property type="nucleotide sequence ID" value="NZ_QJUO01000033.1"/>
</dbReference>
<evidence type="ECO:0000256" key="1">
    <source>
        <dbReference type="ARBA" id="ARBA00005384"/>
    </source>
</evidence>
<dbReference type="GO" id="GO:0003700">
    <property type="term" value="F:DNA-binding transcription factor activity"/>
    <property type="evidence" value="ECO:0007669"/>
    <property type="project" value="InterPro"/>
</dbReference>
<evidence type="ECO:0000313" key="8">
    <source>
        <dbReference type="Proteomes" id="UP000292639"/>
    </source>
</evidence>
<proteinExistence type="inferred from homology"/>
<dbReference type="Proteomes" id="UP000292639">
    <property type="component" value="Unassembled WGS sequence"/>
</dbReference>
<dbReference type="Gene3D" id="3.40.640.10">
    <property type="entry name" value="Type I PLP-dependent aspartate aminotransferase-like (Major domain)"/>
    <property type="match status" value="1"/>
</dbReference>
<feature type="domain" description="HTH gntR-type" evidence="6">
    <location>
        <begin position="14"/>
        <end position="82"/>
    </location>
</feature>
<gene>
    <name evidence="7" type="ORF">DNJ96_16590</name>
</gene>
<dbReference type="InterPro" id="IPR036388">
    <property type="entry name" value="WH-like_DNA-bd_sf"/>
</dbReference>
<dbReference type="PANTHER" id="PTHR46577:SF1">
    <property type="entry name" value="HTH-TYPE TRANSCRIPTIONAL REGULATORY PROTEIN GABR"/>
    <property type="match status" value="1"/>
</dbReference>
<dbReference type="Gene3D" id="1.10.10.10">
    <property type="entry name" value="Winged helix-like DNA-binding domain superfamily/Winged helix DNA-binding domain"/>
    <property type="match status" value="1"/>
</dbReference>
<dbReference type="SMART" id="SM00345">
    <property type="entry name" value="HTH_GNTR"/>
    <property type="match status" value="1"/>
</dbReference>
<evidence type="ECO:0000256" key="4">
    <source>
        <dbReference type="ARBA" id="ARBA00023125"/>
    </source>
</evidence>
<dbReference type="CDD" id="cd00609">
    <property type="entry name" value="AAT_like"/>
    <property type="match status" value="1"/>
</dbReference>
<dbReference type="InterPro" id="IPR015424">
    <property type="entry name" value="PyrdxlP-dep_Trfase"/>
</dbReference>
<accession>A0A4Q9QZ18</accession>
<comment type="similarity">
    <text evidence="1">In the C-terminal section; belongs to the class-I pyridoxal-phosphate-dependent aminotransferase family.</text>
</comment>
<name>A0A4Q9QZ18_9GAMM</name>
<dbReference type="GO" id="GO:0003677">
    <property type="term" value="F:DNA binding"/>
    <property type="evidence" value="ECO:0007669"/>
    <property type="project" value="UniProtKB-KW"/>
</dbReference>
<keyword evidence="4" id="KW-0238">DNA-binding</keyword>
<evidence type="ECO:0000259" key="6">
    <source>
        <dbReference type="PROSITE" id="PS50949"/>
    </source>
</evidence>
<keyword evidence="2" id="KW-0663">Pyridoxal phosphate</keyword>
<dbReference type="SUPFAM" id="SSF46785">
    <property type="entry name" value="Winged helix' DNA-binding domain"/>
    <property type="match status" value="1"/>
</dbReference>
<dbReference type="CDD" id="cd07377">
    <property type="entry name" value="WHTH_GntR"/>
    <property type="match status" value="1"/>
</dbReference>
<evidence type="ECO:0000313" key="7">
    <source>
        <dbReference type="EMBL" id="TBU90646.1"/>
    </source>
</evidence>
<keyword evidence="8" id="KW-1185">Reference proteome</keyword>
<dbReference type="PROSITE" id="PS50949">
    <property type="entry name" value="HTH_GNTR"/>
    <property type="match status" value="1"/>
</dbReference>
<dbReference type="EMBL" id="QJUP01000029">
    <property type="protein sequence ID" value="TBU90646.1"/>
    <property type="molecule type" value="Genomic_DNA"/>
</dbReference>
<dbReference type="SUPFAM" id="SSF53383">
    <property type="entry name" value="PLP-dependent transferases"/>
    <property type="match status" value="1"/>
</dbReference>
<dbReference type="OrthoDB" id="9808770at2"/>
<dbReference type="InterPro" id="IPR000524">
    <property type="entry name" value="Tscrpt_reg_HTH_GntR"/>
</dbReference>
<evidence type="ECO:0000256" key="2">
    <source>
        <dbReference type="ARBA" id="ARBA00022898"/>
    </source>
</evidence>
<comment type="caution">
    <text evidence="7">The sequence shown here is derived from an EMBL/GenBank/DDBJ whole genome shotgun (WGS) entry which is preliminary data.</text>
</comment>
<organism evidence="7 8">
    <name type="scientific">Stutzerimonas kirkiae</name>
    <dbReference type="NCBI Taxonomy" id="2211392"/>
    <lineage>
        <taxon>Bacteria</taxon>
        <taxon>Pseudomonadati</taxon>
        <taxon>Pseudomonadota</taxon>
        <taxon>Gammaproteobacteria</taxon>
        <taxon>Pseudomonadales</taxon>
        <taxon>Pseudomonadaceae</taxon>
        <taxon>Stutzerimonas</taxon>
    </lineage>
</organism>
<evidence type="ECO:0000256" key="5">
    <source>
        <dbReference type="ARBA" id="ARBA00023163"/>
    </source>
</evidence>
<dbReference type="InterPro" id="IPR051446">
    <property type="entry name" value="HTH_trans_reg/aminotransferase"/>
</dbReference>